<keyword evidence="1" id="KW-0732">Signal</keyword>
<evidence type="ECO:0000313" key="2">
    <source>
        <dbReference type="EMBL" id="MFC4230848.1"/>
    </source>
</evidence>
<proteinExistence type="predicted"/>
<feature type="chain" id="PRO_5045456152" evidence="1">
    <location>
        <begin position="23"/>
        <end position="132"/>
    </location>
</feature>
<gene>
    <name evidence="2" type="ORF">ACFOW1_03025</name>
</gene>
<dbReference type="RefSeq" id="WP_379012233.1">
    <property type="nucleotide sequence ID" value="NZ_JBHSDC010000002.1"/>
</dbReference>
<feature type="signal peptide" evidence="1">
    <location>
        <begin position="1"/>
        <end position="22"/>
    </location>
</feature>
<keyword evidence="3" id="KW-1185">Reference proteome</keyword>
<dbReference type="Proteomes" id="UP001595906">
    <property type="component" value="Unassembled WGS sequence"/>
</dbReference>
<comment type="caution">
    <text evidence="2">The sequence shown here is derived from an EMBL/GenBank/DDBJ whole genome shotgun (WGS) entry which is preliminary data.</text>
</comment>
<protein>
    <submittedName>
        <fullName evidence="2">Uncharacterized protein</fullName>
    </submittedName>
</protein>
<organism evidence="2 3">
    <name type="scientific">Parasediminibacterium paludis</name>
    <dbReference type="NCBI Taxonomy" id="908966"/>
    <lineage>
        <taxon>Bacteria</taxon>
        <taxon>Pseudomonadati</taxon>
        <taxon>Bacteroidota</taxon>
        <taxon>Chitinophagia</taxon>
        <taxon>Chitinophagales</taxon>
        <taxon>Chitinophagaceae</taxon>
        <taxon>Parasediminibacterium</taxon>
    </lineage>
</organism>
<dbReference type="EMBL" id="JBHSDC010000002">
    <property type="protein sequence ID" value="MFC4230848.1"/>
    <property type="molecule type" value="Genomic_DNA"/>
</dbReference>
<reference evidence="3" key="1">
    <citation type="journal article" date="2019" name="Int. J. Syst. Evol. Microbiol.">
        <title>The Global Catalogue of Microorganisms (GCM) 10K type strain sequencing project: providing services to taxonomists for standard genome sequencing and annotation.</title>
        <authorList>
            <consortium name="The Broad Institute Genomics Platform"/>
            <consortium name="The Broad Institute Genome Sequencing Center for Infectious Disease"/>
            <person name="Wu L."/>
            <person name="Ma J."/>
        </authorList>
    </citation>
    <scope>NUCLEOTIDE SEQUENCE [LARGE SCALE GENOMIC DNA]</scope>
    <source>
        <strain evidence="3">CECT 8010</strain>
    </source>
</reference>
<evidence type="ECO:0000313" key="3">
    <source>
        <dbReference type="Proteomes" id="UP001595906"/>
    </source>
</evidence>
<accession>A0ABV8PRR6</accession>
<evidence type="ECO:0000256" key="1">
    <source>
        <dbReference type="SAM" id="SignalP"/>
    </source>
</evidence>
<sequence>MKNQIKLLALIILALLSVRSYSQSGNSIVITPAITAQSNAFKNLSGQNRLTEFKALQPLIITKSSKISCANTTVTDNLTTKAEVYNLLGTPSIILSPNLVAYYLSANNQSCQAVIGIDSNGLILHTHINNCP</sequence>
<name>A0ABV8PRR6_9BACT</name>